<gene>
    <name evidence="1" type="ORF">AB0I48_09685</name>
</gene>
<organism evidence="1 2">
    <name type="scientific">Nocardia aurea</name>
    <dbReference type="NCBI Taxonomy" id="2144174"/>
    <lineage>
        <taxon>Bacteria</taxon>
        <taxon>Bacillati</taxon>
        <taxon>Actinomycetota</taxon>
        <taxon>Actinomycetes</taxon>
        <taxon>Mycobacteriales</taxon>
        <taxon>Nocardiaceae</taxon>
        <taxon>Nocardia</taxon>
    </lineage>
</organism>
<proteinExistence type="predicted"/>
<protein>
    <submittedName>
        <fullName evidence="1">Uncharacterized protein</fullName>
    </submittedName>
</protein>
<name>A0ABV3FQX4_9NOCA</name>
<accession>A0ABV3FQX4</accession>
<dbReference type="Proteomes" id="UP001551695">
    <property type="component" value="Unassembled WGS sequence"/>
</dbReference>
<evidence type="ECO:0000313" key="2">
    <source>
        <dbReference type="Proteomes" id="UP001551695"/>
    </source>
</evidence>
<evidence type="ECO:0000313" key="1">
    <source>
        <dbReference type="EMBL" id="MEV0707822.1"/>
    </source>
</evidence>
<sequence>MTVHATAWKMTSDMSPEYAYRRPLRSSRPWCLSWLPGRLLLREEALAGMELDEFLSDPDLVHDSIAHAAIADRADVLDIGWQDAVLLLTERMVARLRAAEVA</sequence>
<keyword evidence="2" id="KW-1185">Reference proteome</keyword>
<reference evidence="1 2" key="1">
    <citation type="submission" date="2024-06" db="EMBL/GenBank/DDBJ databases">
        <title>The Natural Products Discovery Center: Release of the First 8490 Sequenced Strains for Exploring Actinobacteria Biosynthetic Diversity.</title>
        <authorList>
            <person name="Kalkreuter E."/>
            <person name="Kautsar S.A."/>
            <person name="Yang D."/>
            <person name="Bader C.D."/>
            <person name="Teijaro C.N."/>
            <person name="Fluegel L."/>
            <person name="Davis C.M."/>
            <person name="Simpson J.R."/>
            <person name="Lauterbach L."/>
            <person name="Steele A.D."/>
            <person name="Gui C."/>
            <person name="Meng S."/>
            <person name="Li G."/>
            <person name="Viehrig K."/>
            <person name="Ye F."/>
            <person name="Su P."/>
            <person name="Kiefer A.F."/>
            <person name="Nichols A."/>
            <person name="Cepeda A.J."/>
            <person name="Yan W."/>
            <person name="Fan B."/>
            <person name="Jiang Y."/>
            <person name="Adhikari A."/>
            <person name="Zheng C.-J."/>
            <person name="Schuster L."/>
            <person name="Cowan T.M."/>
            <person name="Smanski M.J."/>
            <person name="Chevrette M.G."/>
            <person name="De Carvalho L.P.S."/>
            <person name="Shen B."/>
        </authorList>
    </citation>
    <scope>NUCLEOTIDE SEQUENCE [LARGE SCALE GENOMIC DNA]</scope>
    <source>
        <strain evidence="1 2">NPDC050403</strain>
    </source>
</reference>
<comment type="caution">
    <text evidence="1">The sequence shown here is derived from an EMBL/GenBank/DDBJ whole genome shotgun (WGS) entry which is preliminary data.</text>
</comment>
<dbReference type="EMBL" id="JBFAKC010000004">
    <property type="protein sequence ID" value="MEV0707822.1"/>
    <property type="molecule type" value="Genomic_DNA"/>
</dbReference>
<dbReference type="RefSeq" id="WP_357781878.1">
    <property type="nucleotide sequence ID" value="NZ_JBFAKC010000004.1"/>
</dbReference>